<name>A0A7R8UIC2_HERIL</name>
<feature type="domain" description="T-cell immunomodulatory protein TIP C2" evidence="9">
    <location>
        <begin position="459"/>
        <end position="553"/>
    </location>
</feature>
<keyword evidence="6" id="KW-0325">Glycoprotein</keyword>
<evidence type="ECO:0000256" key="7">
    <source>
        <dbReference type="SAM" id="Phobius"/>
    </source>
</evidence>
<dbReference type="InParanoid" id="A0A7R8UIC2"/>
<feature type="chain" id="PRO_5031543331" description="T-cell immunomodulatory protein TIP C2 domain-containing protein" evidence="8">
    <location>
        <begin position="34"/>
        <end position="605"/>
    </location>
</feature>
<proteinExistence type="inferred from homology"/>
<evidence type="ECO:0000256" key="3">
    <source>
        <dbReference type="ARBA" id="ARBA00022692"/>
    </source>
</evidence>
<evidence type="ECO:0000313" key="10">
    <source>
        <dbReference type="EMBL" id="CAD7081422.1"/>
    </source>
</evidence>
<dbReference type="OrthoDB" id="10250728at2759"/>
<dbReference type="InterPro" id="IPR024881">
    <property type="entry name" value="Tip"/>
</dbReference>
<dbReference type="Proteomes" id="UP000594454">
    <property type="component" value="Chromosome 2"/>
</dbReference>
<evidence type="ECO:0000313" key="11">
    <source>
        <dbReference type="Proteomes" id="UP000594454"/>
    </source>
</evidence>
<comment type="subcellular location">
    <subcellularLocation>
        <location evidence="1">Membrane</location>
        <topology evidence="1">Single-pass type I membrane protein</topology>
    </subcellularLocation>
</comment>
<evidence type="ECO:0000256" key="5">
    <source>
        <dbReference type="ARBA" id="ARBA00023136"/>
    </source>
</evidence>
<comment type="similarity">
    <text evidence="2">Belongs to the TIP family.</text>
</comment>
<dbReference type="PANTHER" id="PTHR13412">
    <property type="entry name" value="T-CELL IMMUNOMODULATORY PROTEIN HOMOLOG"/>
    <property type="match status" value="1"/>
</dbReference>
<reference evidence="10 11" key="1">
    <citation type="submission" date="2020-11" db="EMBL/GenBank/DDBJ databases">
        <authorList>
            <person name="Wallbank WR R."/>
            <person name="Pardo Diaz C."/>
            <person name="Kozak K."/>
            <person name="Martin S."/>
            <person name="Jiggins C."/>
            <person name="Moest M."/>
            <person name="Warren A I."/>
            <person name="Generalovic N T."/>
            <person name="Byers J.R.P. K."/>
            <person name="Montejo-Kovacevich G."/>
            <person name="Yen C E."/>
        </authorList>
    </citation>
    <scope>NUCLEOTIDE SEQUENCE [LARGE SCALE GENOMIC DNA]</scope>
</reference>
<feature type="signal peptide" evidence="8">
    <location>
        <begin position="1"/>
        <end position="33"/>
    </location>
</feature>
<protein>
    <recommendedName>
        <fullName evidence="9">T-cell immunomodulatory protein TIP C2 domain-containing protein</fullName>
    </recommendedName>
</protein>
<dbReference type="GO" id="GO:0005886">
    <property type="term" value="C:plasma membrane"/>
    <property type="evidence" value="ECO:0007669"/>
    <property type="project" value="TreeGrafter"/>
</dbReference>
<dbReference type="FunCoup" id="A0A7R8UIC2">
    <property type="interactions" value="539"/>
</dbReference>
<accession>A0A7R8UIC2</accession>
<dbReference type="EMBL" id="LR899010">
    <property type="protein sequence ID" value="CAD7081422.1"/>
    <property type="molecule type" value="Genomic_DNA"/>
</dbReference>
<keyword evidence="5 7" id="KW-0472">Membrane</keyword>
<dbReference type="SUPFAM" id="SSF69318">
    <property type="entry name" value="Integrin alpha N-terminal domain"/>
    <property type="match status" value="1"/>
</dbReference>
<sequence length="605" mass="68446">MARLSGVTQAVIHGLLFFPLFIITSERLAAVGATDITKQVFSNINDGIVAAFGDFNSDEFTDVFILRNDTKTLQILLGAETEPLLRPGPKCDFKKLEITSVVPGDFDGDAYMDVLITTRTKKEGYFDIYVNWGRTDYLNCTDESEPLLTTYGEPLAIDYNNDMIIDLFGTDDPHENRYYYIFQNNRGKPERKRMVDPGTKGSLRFPNSNAYLDVNRDFTADLFIETNHSYEIWTGLEGQDEKFIFSKEIKYPIGNDNLRMGQSVFLDMELKGSQNHIVPVCFDRSCNNATIMVYDENHFTDLHISLKDPQGSTWGFIVPDKEPYTNAITARGGDFNMDGYPDLLITLKNVANSNRIQTFLLENVPCTVLCKPLSRTFEVKWDALSPMGNNTVAGTFYDFYQDGVLDVMLIEKVGKKYRPLAFRNTLDYDANFVKVIVLTGLTNKKNETTITALGRKKRTYGTNLPGPRIVYFTTTQEGDGQHGSSSQLPQSAYFALQLPYTIFGLGRTPNFVDSLTVGLSNKSRTWTQLIPNSQMIVVPRPVEEPLRWKAQLFVTPSKLILMSVVALGGTCFVITLIILGLYIKEKREDKQEKLQEAHRFHFDAM</sequence>
<evidence type="ECO:0000259" key="9">
    <source>
        <dbReference type="Pfam" id="PF23122"/>
    </source>
</evidence>
<dbReference type="OMA" id="PGDWIPW"/>
<dbReference type="InterPro" id="IPR028994">
    <property type="entry name" value="Integrin_alpha_N"/>
</dbReference>
<organism evidence="10 11">
    <name type="scientific">Hermetia illucens</name>
    <name type="common">Black soldier fly</name>
    <dbReference type="NCBI Taxonomy" id="343691"/>
    <lineage>
        <taxon>Eukaryota</taxon>
        <taxon>Metazoa</taxon>
        <taxon>Ecdysozoa</taxon>
        <taxon>Arthropoda</taxon>
        <taxon>Hexapoda</taxon>
        <taxon>Insecta</taxon>
        <taxon>Pterygota</taxon>
        <taxon>Neoptera</taxon>
        <taxon>Endopterygota</taxon>
        <taxon>Diptera</taxon>
        <taxon>Brachycera</taxon>
        <taxon>Stratiomyomorpha</taxon>
        <taxon>Stratiomyidae</taxon>
        <taxon>Hermetiinae</taxon>
        <taxon>Hermetia</taxon>
    </lineage>
</organism>
<evidence type="ECO:0000256" key="4">
    <source>
        <dbReference type="ARBA" id="ARBA00022989"/>
    </source>
</evidence>
<gene>
    <name evidence="10" type="ORF">HERILL_LOCUS4528</name>
</gene>
<evidence type="ECO:0000256" key="1">
    <source>
        <dbReference type="ARBA" id="ARBA00004479"/>
    </source>
</evidence>
<evidence type="ECO:0000256" key="6">
    <source>
        <dbReference type="ARBA" id="ARBA00023180"/>
    </source>
</evidence>
<keyword evidence="11" id="KW-1185">Reference proteome</keyword>
<dbReference type="PANTHER" id="PTHR13412:SF0">
    <property type="entry name" value="T-CELL IMMUNOMODULATORY PROTEIN"/>
    <property type="match status" value="1"/>
</dbReference>
<dbReference type="Pfam" id="PF23122">
    <property type="entry name" value="C2_ITFG1"/>
    <property type="match status" value="1"/>
</dbReference>
<evidence type="ECO:0000256" key="2">
    <source>
        <dbReference type="ARBA" id="ARBA00006496"/>
    </source>
</evidence>
<keyword evidence="8" id="KW-0732">Signal</keyword>
<feature type="transmembrane region" description="Helical" evidence="7">
    <location>
        <begin position="559"/>
        <end position="583"/>
    </location>
</feature>
<keyword evidence="4 7" id="KW-1133">Transmembrane helix</keyword>
<keyword evidence="3 7" id="KW-0812">Transmembrane</keyword>
<dbReference type="AlphaFoldDB" id="A0A7R8UIC2"/>
<dbReference type="InterPro" id="IPR057089">
    <property type="entry name" value="C2_TIP"/>
</dbReference>
<evidence type="ECO:0000256" key="8">
    <source>
        <dbReference type="SAM" id="SignalP"/>
    </source>
</evidence>